<dbReference type="Gene3D" id="2.60.120.200">
    <property type="match status" value="1"/>
</dbReference>
<organism evidence="2 3">
    <name type="scientific">Exidia glandulosa HHB12029</name>
    <dbReference type="NCBI Taxonomy" id="1314781"/>
    <lineage>
        <taxon>Eukaryota</taxon>
        <taxon>Fungi</taxon>
        <taxon>Dikarya</taxon>
        <taxon>Basidiomycota</taxon>
        <taxon>Agaricomycotina</taxon>
        <taxon>Agaricomycetes</taxon>
        <taxon>Auriculariales</taxon>
        <taxon>Exidiaceae</taxon>
        <taxon>Exidia</taxon>
    </lineage>
</organism>
<dbReference type="Proteomes" id="UP000077266">
    <property type="component" value="Unassembled WGS sequence"/>
</dbReference>
<dbReference type="Pfam" id="PF14099">
    <property type="entry name" value="Polysacc_lyase"/>
    <property type="match status" value="1"/>
</dbReference>
<gene>
    <name evidence="2" type="ORF">EXIGLDRAFT_833088</name>
</gene>
<reference evidence="2 3" key="1">
    <citation type="journal article" date="2016" name="Mol. Biol. Evol.">
        <title>Comparative Genomics of Early-Diverging Mushroom-Forming Fungi Provides Insights into the Origins of Lignocellulose Decay Capabilities.</title>
        <authorList>
            <person name="Nagy L.G."/>
            <person name="Riley R."/>
            <person name="Tritt A."/>
            <person name="Adam C."/>
            <person name="Daum C."/>
            <person name="Floudas D."/>
            <person name="Sun H."/>
            <person name="Yadav J.S."/>
            <person name="Pangilinan J."/>
            <person name="Larsson K.H."/>
            <person name="Matsuura K."/>
            <person name="Barry K."/>
            <person name="Labutti K."/>
            <person name="Kuo R."/>
            <person name="Ohm R.A."/>
            <person name="Bhattacharya S.S."/>
            <person name="Shirouzu T."/>
            <person name="Yoshinaga Y."/>
            <person name="Martin F.M."/>
            <person name="Grigoriev I.V."/>
            <person name="Hibbett D.S."/>
        </authorList>
    </citation>
    <scope>NUCLEOTIDE SEQUENCE [LARGE SCALE GENOMIC DNA]</scope>
    <source>
        <strain evidence="2 3">HHB12029</strain>
    </source>
</reference>
<dbReference type="InterPro" id="IPR025975">
    <property type="entry name" value="Polysacc_lyase"/>
</dbReference>
<evidence type="ECO:0008006" key="4">
    <source>
        <dbReference type="Google" id="ProtNLM"/>
    </source>
</evidence>
<keyword evidence="1" id="KW-0732">Signal</keyword>
<evidence type="ECO:0000313" key="2">
    <source>
        <dbReference type="EMBL" id="KZV97092.1"/>
    </source>
</evidence>
<dbReference type="EMBL" id="KV425934">
    <property type="protein sequence ID" value="KZV97092.1"/>
    <property type="molecule type" value="Genomic_DNA"/>
</dbReference>
<protein>
    <recommendedName>
        <fullName evidence="4">Polysaccharide lyase family 14 protein</fullName>
    </recommendedName>
</protein>
<dbReference type="OrthoDB" id="3233795at2759"/>
<evidence type="ECO:0000256" key="1">
    <source>
        <dbReference type="SAM" id="SignalP"/>
    </source>
</evidence>
<proteinExistence type="predicted"/>
<dbReference type="InParanoid" id="A0A165KYI6"/>
<accession>A0A165KYI6</accession>
<name>A0A165KYI6_EXIGL</name>
<keyword evidence="3" id="KW-1185">Reference proteome</keyword>
<evidence type="ECO:0000313" key="3">
    <source>
        <dbReference type="Proteomes" id="UP000077266"/>
    </source>
</evidence>
<feature type="signal peptide" evidence="1">
    <location>
        <begin position="1"/>
        <end position="20"/>
    </location>
</feature>
<feature type="chain" id="PRO_5007861386" description="Polysaccharide lyase family 14 protein" evidence="1">
    <location>
        <begin position="21"/>
        <end position="277"/>
    </location>
</feature>
<dbReference type="AlphaFoldDB" id="A0A165KYI6"/>
<sequence>MTCLVLSPSLIMMLFTRTLSALVLLAASVASGRLLIDYRGGDPVSNLGTIELEGQELGEKIDAGTGGTAVFIKPEADSKLGVQCLHYKRDPHYRRAEVRALQDQLSTGKTYYIGYTLRLSRAHSGLVIFQWKKHDKDADPKQNIPIDLVFQGSGDSTTTLAWEYTTPGSDGSNRTSYWSGQFSTGSDQSDVHKIGIIINTANDGSGWSEFWLDGQQKLRKTGLYLYTGMTYPKWGIYRGEADAGDDSNPSAHKFNSYVHRVQFSDYSKAEVAEAAGW</sequence>